<dbReference type="InterPro" id="IPR018097">
    <property type="entry name" value="EGF_Ca-bd_CS"/>
</dbReference>
<dbReference type="PANTHER" id="PTHR24033">
    <property type="entry name" value="EGF-LIKE DOMAIN-CONTAINING PROTEIN"/>
    <property type="match status" value="1"/>
</dbReference>
<dbReference type="GO" id="GO:0005509">
    <property type="term" value="F:calcium ion binding"/>
    <property type="evidence" value="ECO:0007669"/>
    <property type="project" value="InterPro"/>
</dbReference>
<feature type="transmembrane region" description="Helical" evidence="7">
    <location>
        <begin position="117"/>
        <end position="138"/>
    </location>
</feature>
<gene>
    <name evidence="9" type="ORF">AVEN_137871_1</name>
</gene>
<evidence type="ECO:0000256" key="5">
    <source>
        <dbReference type="ARBA" id="ARBA00023180"/>
    </source>
</evidence>
<comment type="caution">
    <text evidence="9">The sequence shown here is derived from an EMBL/GenBank/DDBJ whole genome shotgun (WGS) entry which is preliminary data.</text>
</comment>
<dbReference type="PROSITE" id="PS50026">
    <property type="entry name" value="EGF_3"/>
    <property type="match status" value="2"/>
</dbReference>
<feature type="disulfide bond" evidence="6">
    <location>
        <begin position="93"/>
        <end position="102"/>
    </location>
</feature>
<reference evidence="9 10" key="1">
    <citation type="journal article" date="2019" name="Sci. Rep.">
        <title>Orb-weaving spider Araneus ventricosus genome elucidates the spidroin gene catalogue.</title>
        <authorList>
            <person name="Kono N."/>
            <person name="Nakamura H."/>
            <person name="Ohtoshi R."/>
            <person name="Moran D.A.P."/>
            <person name="Shinohara A."/>
            <person name="Yoshida Y."/>
            <person name="Fujiwara M."/>
            <person name="Mori M."/>
            <person name="Tomita M."/>
            <person name="Arakawa K."/>
        </authorList>
    </citation>
    <scope>NUCLEOTIDE SEQUENCE [LARGE SCALE GENOMIC DNA]</scope>
</reference>
<dbReference type="Proteomes" id="UP000499080">
    <property type="component" value="Unassembled WGS sequence"/>
</dbReference>
<dbReference type="PROSITE" id="PS00010">
    <property type="entry name" value="ASX_HYDROXYL"/>
    <property type="match status" value="1"/>
</dbReference>
<accession>A0A4Y2NW34</accession>
<keyword evidence="4 6" id="KW-1015">Disulfide bond</keyword>
<dbReference type="SUPFAM" id="SSF57196">
    <property type="entry name" value="EGF/Laminin"/>
    <property type="match status" value="1"/>
</dbReference>
<evidence type="ECO:0000256" key="4">
    <source>
        <dbReference type="ARBA" id="ARBA00023157"/>
    </source>
</evidence>
<evidence type="ECO:0000313" key="9">
    <source>
        <dbReference type="EMBL" id="GBN43835.1"/>
    </source>
</evidence>
<evidence type="ECO:0000256" key="3">
    <source>
        <dbReference type="ARBA" id="ARBA00022737"/>
    </source>
</evidence>
<dbReference type="EMBL" id="BGPR01010026">
    <property type="protein sequence ID" value="GBN43835.1"/>
    <property type="molecule type" value="Genomic_DNA"/>
</dbReference>
<keyword evidence="1 6" id="KW-0245">EGF-like domain</keyword>
<comment type="caution">
    <text evidence="6">Lacks conserved residue(s) required for the propagation of feature annotation.</text>
</comment>
<dbReference type="PROSITE" id="PS01186">
    <property type="entry name" value="EGF_2"/>
    <property type="match status" value="1"/>
</dbReference>
<dbReference type="PROSITE" id="PS01187">
    <property type="entry name" value="EGF_CA"/>
    <property type="match status" value="1"/>
</dbReference>
<dbReference type="Gene3D" id="2.10.25.10">
    <property type="entry name" value="Laminin"/>
    <property type="match status" value="2"/>
</dbReference>
<evidence type="ECO:0000256" key="1">
    <source>
        <dbReference type="ARBA" id="ARBA00022536"/>
    </source>
</evidence>
<dbReference type="SMART" id="SM00179">
    <property type="entry name" value="EGF_CA"/>
    <property type="match status" value="1"/>
</dbReference>
<keyword evidence="7" id="KW-1133">Transmembrane helix</keyword>
<dbReference type="InterPro" id="IPR051830">
    <property type="entry name" value="NOTCH_homolog"/>
</dbReference>
<feature type="non-terminal residue" evidence="9">
    <location>
        <position position="1"/>
    </location>
</feature>
<dbReference type="InterPro" id="IPR000742">
    <property type="entry name" value="EGF"/>
</dbReference>
<evidence type="ECO:0000256" key="6">
    <source>
        <dbReference type="PROSITE-ProRule" id="PRU00076"/>
    </source>
</evidence>
<evidence type="ECO:0000313" key="10">
    <source>
        <dbReference type="Proteomes" id="UP000499080"/>
    </source>
</evidence>
<keyword evidence="7" id="KW-0472">Membrane</keyword>
<dbReference type="InterPro" id="IPR001881">
    <property type="entry name" value="EGF-like_Ca-bd_dom"/>
</dbReference>
<keyword evidence="10" id="KW-1185">Reference proteome</keyword>
<protein>
    <recommendedName>
        <fullName evidence="8">EGF-like domain-containing protein</fullName>
    </recommendedName>
</protein>
<dbReference type="Pfam" id="PF07645">
    <property type="entry name" value="EGF_CA"/>
    <property type="match status" value="1"/>
</dbReference>
<evidence type="ECO:0000256" key="2">
    <source>
        <dbReference type="ARBA" id="ARBA00022729"/>
    </source>
</evidence>
<dbReference type="PROSITE" id="PS00022">
    <property type="entry name" value="EGF_1"/>
    <property type="match status" value="1"/>
</dbReference>
<dbReference type="InterPro" id="IPR049883">
    <property type="entry name" value="NOTCH1_EGF-like"/>
</dbReference>
<keyword evidence="3" id="KW-0677">Repeat</keyword>
<proteinExistence type="predicted"/>
<keyword evidence="7" id="KW-0812">Transmembrane</keyword>
<organism evidence="9 10">
    <name type="scientific">Araneus ventricosus</name>
    <name type="common">Orbweaver spider</name>
    <name type="synonym">Epeira ventricosa</name>
    <dbReference type="NCBI Taxonomy" id="182803"/>
    <lineage>
        <taxon>Eukaryota</taxon>
        <taxon>Metazoa</taxon>
        <taxon>Ecdysozoa</taxon>
        <taxon>Arthropoda</taxon>
        <taxon>Chelicerata</taxon>
        <taxon>Arachnida</taxon>
        <taxon>Araneae</taxon>
        <taxon>Araneomorphae</taxon>
        <taxon>Entelegynae</taxon>
        <taxon>Araneoidea</taxon>
        <taxon>Araneidae</taxon>
        <taxon>Araneus</taxon>
    </lineage>
</organism>
<dbReference type="AlphaFoldDB" id="A0A4Y2NW34"/>
<feature type="domain" description="EGF-like" evidence="8">
    <location>
        <begin position="23"/>
        <end position="60"/>
    </location>
</feature>
<name>A0A4Y2NW34_ARAVE</name>
<keyword evidence="2" id="KW-0732">Signal</keyword>
<dbReference type="InterPro" id="IPR000152">
    <property type="entry name" value="EGF-type_Asp/Asn_hydroxyl_site"/>
</dbReference>
<dbReference type="OrthoDB" id="6427640at2759"/>
<dbReference type="CDD" id="cd00054">
    <property type="entry name" value="EGF_CA"/>
    <property type="match status" value="1"/>
</dbReference>
<sequence length="178" mass="19631">WLLDSRHTYPFGDSESFIENCKDIDECATENPCQDNMECHNSLGSYTCSCKPGYRTTDTSKPETGGCVETCNPNPCVHGDCMKIGDHYFECKCSSGYNGLLCDLQDENFKRARTNTIIVGAVLGGGLLVVIILSIASISRLKKKKEMLENSDRMLYGAEMTERRGGEAGAANNAYQRD</sequence>
<dbReference type="SMART" id="SM00181">
    <property type="entry name" value="EGF"/>
    <property type="match status" value="2"/>
</dbReference>
<keyword evidence="5" id="KW-0325">Glycoprotein</keyword>
<evidence type="ECO:0000259" key="8">
    <source>
        <dbReference type="PROSITE" id="PS50026"/>
    </source>
</evidence>
<dbReference type="FunFam" id="2.10.25.10:FF:000017">
    <property type="entry name" value="latent-transforming growth factor beta-binding protein 4 isoform X1"/>
    <property type="match status" value="1"/>
</dbReference>
<evidence type="ECO:0000256" key="7">
    <source>
        <dbReference type="SAM" id="Phobius"/>
    </source>
</evidence>
<feature type="domain" description="EGF-like" evidence="8">
    <location>
        <begin position="72"/>
        <end position="103"/>
    </location>
</feature>
<dbReference type="PANTHER" id="PTHR24033:SF151">
    <property type="entry name" value="NOTCH 2"/>
    <property type="match status" value="1"/>
</dbReference>